<evidence type="ECO:0000256" key="2">
    <source>
        <dbReference type="SAM" id="SignalP"/>
    </source>
</evidence>
<keyword evidence="4" id="KW-1185">Reference proteome</keyword>
<evidence type="ECO:0000313" key="3">
    <source>
        <dbReference type="EMBL" id="CCX10399.1"/>
    </source>
</evidence>
<dbReference type="Proteomes" id="UP000018144">
    <property type="component" value="Unassembled WGS sequence"/>
</dbReference>
<proteinExistence type="predicted"/>
<protein>
    <submittedName>
        <fullName evidence="3">Uncharacterized protein</fullName>
    </submittedName>
</protein>
<dbReference type="OrthoDB" id="10494471at2759"/>
<feature type="region of interest" description="Disordered" evidence="1">
    <location>
        <begin position="64"/>
        <end position="156"/>
    </location>
</feature>
<organism evidence="3 4">
    <name type="scientific">Pyronema omphalodes (strain CBS 100304)</name>
    <name type="common">Pyronema confluens</name>
    <dbReference type="NCBI Taxonomy" id="1076935"/>
    <lineage>
        <taxon>Eukaryota</taxon>
        <taxon>Fungi</taxon>
        <taxon>Dikarya</taxon>
        <taxon>Ascomycota</taxon>
        <taxon>Pezizomycotina</taxon>
        <taxon>Pezizomycetes</taxon>
        <taxon>Pezizales</taxon>
        <taxon>Pyronemataceae</taxon>
        <taxon>Pyronema</taxon>
    </lineage>
</organism>
<feature type="compositionally biased region" description="Low complexity" evidence="1">
    <location>
        <begin position="98"/>
        <end position="110"/>
    </location>
</feature>
<gene>
    <name evidence="3" type="ORF">PCON_09993</name>
</gene>
<sequence>MKHSTLAILIGFIAANSLASVVVPKEHDNGMRIQARYEPVKDIVMDVGPDVDIEALLAQLEAADHHEVSGQPHGLPHHDHEHTHGPVSNGPTSTEVFSGPAGSSGLSGPSMTTNHGTVTASSSHSHGPSATETAESPGTTHGSAPAETHSSIDHSSGAYCTPKTSHAGSCSACTVIETTYVSGSTSASSAGQTHTGSHSSGMGSSSVYSGKPSSSMYYGNSTFTSKWASSTDPATSIVKNGTVTTGLPPIATQTGGAGIITPGVGLLAVVAAGMALL</sequence>
<name>U4L3X5_PYROM</name>
<feature type="chain" id="PRO_5004651090" evidence="2">
    <location>
        <begin position="20"/>
        <end position="277"/>
    </location>
</feature>
<feature type="signal peptide" evidence="2">
    <location>
        <begin position="1"/>
        <end position="19"/>
    </location>
</feature>
<evidence type="ECO:0000256" key="1">
    <source>
        <dbReference type="SAM" id="MobiDB-lite"/>
    </source>
</evidence>
<evidence type="ECO:0000313" key="4">
    <source>
        <dbReference type="Proteomes" id="UP000018144"/>
    </source>
</evidence>
<keyword evidence="2" id="KW-0732">Signal</keyword>
<dbReference type="AlphaFoldDB" id="U4L3X5"/>
<reference evidence="3 4" key="1">
    <citation type="journal article" date="2013" name="PLoS Genet.">
        <title>The genome and development-dependent transcriptomes of Pyronema confluens: a window into fungal evolution.</title>
        <authorList>
            <person name="Traeger S."/>
            <person name="Altegoer F."/>
            <person name="Freitag M."/>
            <person name="Gabaldon T."/>
            <person name="Kempken F."/>
            <person name="Kumar A."/>
            <person name="Marcet-Houben M."/>
            <person name="Poggeler S."/>
            <person name="Stajich J.E."/>
            <person name="Nowrousian M."/>
        </authorList>
    </citation>
    <scope>NUCLEOTIDE SEQUENCE [LARGE SCALE GENOMIC DNA]</scope>
    <source>
        <strain evidence="4">CBS 100304</strain>
        <tissue evidence="3">Vegetative mycelium</tissue>
    </source>
</reference>
<feature type="compositionally biased region" description="Polar residues" evidence="1">
    <location>
        <begin position="111"/>
        <end position="142"/>
    </location>
</feature>
<feature type="region of interest" description="Disordered" evidence="1">
    <location>
        <begin position="184"/>
        <end position="206"/>
    </location>
</feature>
<dbReference type="EMBL" id="HF935540">
    <property type="protein sequence ID" value="CCX10399.1"/>
    <property type="molecule type" value="Genomic_DNA"/>
</dbReference>
<accession>U4L3X5</accession>